<protein>
    <recommendedName>
        <fullName evidence="2">Pseudouridine synthase RsuA/RluA-like domain-containing protein</fullName>
    </recommendedName>
</protein>
<dbReference type="EMBL" id="BART01009727">
    <property type="protein sequence ID" value="GAG80174.1"/>
    <property type="molecule type" value="Genomic_DNA"/>
</dbReference>
<evidence type="ECO:0000313" key="1">
    <source>
        <dbReference type="EMBL" id="GAG80174.1"/>
    </source>
</evidence>
<accession>X1AE42</accession>
<feature type="non-terminal residue" evidence="1">
    <location>
        <position position="1"/>
    </location>
</feature>
<sequence>TVLGFVHPRTGKFVEFQSDIPECFKNFLESLKQ</sequence>
<dbReference type="AlphaFoldDB" id="X1AE42"/>
<name>X1AE42_9ZZZZ</name>
<comment type="caution">
    <text evidence="1">The sequence shown here is derived from an EMBL/GenBank/DDBJ whole genome shotgun (WGS) entry which is preliminary data.</text>
</comment>
<gene>
    <name evidence="1" type="ORF">S01H4_21463</name>
</gene>
<evidence type="ECO:0008006" key="2">
    <source>
        <dbReference type="Google" id="ProtNLM"/>
    </source>
</evidence>
<proteinExistence type="predicted"/>
<organism evidence="1">
    <name type="scientific">marine sediment metagenome</name>
    <dbReference type="NCBI Taxonomy" id="412755"/>
    <lineage>
        <taxon>unclassified sequences</taxon>
        <taxon>metagenomes</taxon>
        <taxon>ecological metagenomes</taxon>
    </lineage>
</organism>
<reference evidence="1" key="1">
    <citation type="journal article" date="2014" name="Front. Microbiol.">
        <title>High frequency of phylogenetically diverse reductive dehalogenase-homologous genes in deep subseafloor sedimentary metagenomes.</title>
        <authorList>
            <person name="Kawai M."/>
            <person name="Futagami T."/>
            <person name="Toyoda A."/>
            <person name="Takaki Y."/>
            <person name="Nishi S."/>
            <person name="Hori S."/>
            <person name="Arai W."/>
            <person name="Tsubouchi T."/>
            <person name="Morono Y."/>
            <person name="Uchiyama I."/>
            <person name="Ito T."/>
            <person name="Fujiyama A."/>
            <person name="Inagaki F."/>
            <person name="Takami H."/>
        </authorList>
    </citation>
    <scope>NUCLEOTIDE SEQUENCE</scope>
    <source>
        <strain evidence="1">Expedition CK06-06</strain>
    </source>
</reference>